<reference evidence="3 4" key="1">
    <citation type="journal article" date="2012" name="J. Bacteriol.">
        <title>Genome sequences for six rhodanobacter strains, isolated from soils and the terrestrial subsurface, with variable denitrification capabilities.</title>
        <authorList>
            <person name="Kostka J.E."/>
            <person name="Green S.J."/>
            <person name="Rishishwar L."/>
            <person name="Prakash O."/>
            <person name="Katz L.S."/>
            <person name="Marino-Ramirez L."/>
            <person name="Jordan I.K."/>
            <person name="Munk C."/>
            <person name="Ivanova N."/>
            <person name="Mikhailova N."/>
            <person name="Watson D.B."/>
            <person name="Brown S.D."/>
            <person name="Palumbo A.V."/>
            <person name="Brooks S.C."/>
        </authorList>
    </citation>
    <scope>NUCLEOTIDE SEQUENCE [LARGE SCALE GENOMIC DNA]</scope>
    <source>
        <strain evidence="3 4">B39</strain>
    </source>
</reference>
<evidence type="ECO:0000256" key="1">
    <source>
        <dbReference type="SAM" id="MobiDB-lite"/>
    </source>
</evidence>
<evidence type="ECO:0000259" key="2">
    <source>
        <dbReference type="PROSITE" id="PS51782"/>
    </source>
</evidence>
<protein>
    <recommendedName>
        <fullName evidence="2">LysM domain-containing protein</fullName>
    </recommendedName>
</protein>
<dbReference type="Gene3D" id="3.10.350.10">
    <property type="entry name" value="LysM domain"/>
    <property type="match status" value="1"/>
</dbReference>
<dbReference type="InterPro" id="IPR011990">
    <property type="entry name" value="TPR-like_helical_dom_sf"/>
</dbReference>
<dbReference type="InterPro" id="IPR036779">
    <property type="entry name" value="LysM_dom_sf"/>
</dbReference>
<feature type="domain" description="LysM" evidence="2">
    <location>
        <begin position="97"/>
        <end position="144"/>
    </location>
</feature>
<gene>
    <name evidence="3" type="ORF">UU7_08283</name>
</gene>
<dbReference type="Gene3D" id="1.25.40.10">
    <property type="entry name" value="Tetratricopeptide repeat domain"/>
    <property type="match status" value="1"/>
</dbReference>
<dbReference type="InterPro" id="IPR018392">
    <property type="entry name" value="LysM"/>
</dbReference>
<dbReference type="PATRIC" id="fig|1163407.3.peg.1658"/>
<accession>I4W2C6</accession>
<keyword evidence="4" id="KW-1185">Reference proteome</keyword>
<dbReference type="SUPFAM" id="SSF48452">
    <property type="entry name" value="TPR-like"/>
    <property type="match status" value="1"/>
</dbReference>
<dbReference type="PROSITE" id="PS51782">
    <property type="entry name" value="LYSM"/>
    <property type="match status" value="1"/>
</dbReference>
<comment type="caution">
    <text evidence="3">The sequence shown here is derived from an EMBL/GenBank/DDBJ whole genome shotgun (WGS) entry which is preliminary data.</text>
</comment>
<dbReference type="eggNOG" id="COG1652">
    <property type="taxonomic scope" value="Bacteria"/>
</dbReference>
<proteinExistence type="predicted"/>
<evidence type="ECO:0000313" key="3">
    <source>
        <dbReference type="EMBL" id="EIL93617.1"/>
    </source>
</evidence>
<sequence>MAPCAPLLLVLVVSGCMRGTRSVVVSPSASRAPGIGETGRADASFATIVDELQRGHYAEGEQALRRHLARHPGDRAAQAMLRQLTGDPQQLLGRASQPHVVQDGESYSLLAARHLGDASRFLILARYNGSTNPSRLQVGQTVRLPVSGAGVLAEPVAAGTGEAGDGHASEPSAPAQADARRPAEAVAESSAQKARRLQKESMALLGQGQRQQALARLDEALTIDPRLPPGGAAAASLRKDLLAGCHQRAIVLYRDQQLDPAIALWDHVLAIDPGYEPATVYRARALELKQRLKQF</sequence>
<feature type="region of interest" description="Disordered" evidence="1">
    <location>
        <begin position="158"/>
        <end position="191"/>
    </location>
</feature>
<dbReference type="AlphaFoldDB" id="I4W2C6"/>
<dbReference type="Proteomes" id="UP000003226">
    <property type="component" value="Unassembled WGS sequence"/>
</dbReference>
<dbReference type="EMBL" id="AJXT01000017">
    <property type="protein sequence ID" value="EIL93617.1"/>
    <property type="molecule type" value="Genomic_DNA"/>
</dbReference>
<organism evidence="3 4">
    <name type="scientific">Rhodanobacter spathiphylli B39</name>
    <dbReference type="NCBI Taxonomy" id="1163407"/>
    <lineage>
        <taxon>Bacteria</taxon>
        <taxon>Pseudomonadati</taxon>
        <taxon>Pseudomonadota</taxon>
        <taxon>Gammaproteobacteria</taxon>
        <taxon>Lysobacterales</taxon>
        <taxon>Rhodanobacteraceae</taxon>
        <taxon>Rhodanobacter</taxon>
    </lineage>
</organism>
<evidence type="ECO:0000313" key="4">
    <source>
        <dbReference type="Proteomes" id="UP000003226"/>
    </source>
</evidence>
<name>I4W2C6_9GAMM</name>